<dbReference type="Proteomes" id="UP000321353">
    <property type="component" value="Chromosome"/>
</dbReference>
<organism evidence="1 2">
    <name type="scientific">Stieleria maiorica</name>
    <dbReference type="NCBI Taxonomy" id="2795974"/>
    <lineage>
        <taxon>Bacteria</taxon>
        <taxon>Pseudomonadati</taxon>
        <taxon>Planctomycetota</taxon>
        <taxon>Planctomycetia</taxon>
        <taxon>Pirellulales</taxon>
        <taxon>Pirellulaceae</taxon>
        <taxon>Stieleria</taxon>
    </lineage>
</organism>
<name>A0A5B9M4V6_9BACT</name>
<evidence type="ECO:0000313" key="1">
    <source>
        <dbReference type="EMBL" id="QEF96171.1"/>
    </source>
</evidence>
<evidence type="ECO:0000313" key="2">
    <source>
        <dbReference type="Proteomes" id="UP000321353"/>
    </source>
</evidence>
<protein>
    <submittedName>
        <fullName evidence="1">Uncharacterized protein</fullName>
    </submittedName>
</protein>
<reference evidence="1 2" key="1">
    <citation type="submission" date="2019-02" db="EMBL/GenBank/DDBJ databases">
        <title>Planctomycetal bacteria perform biofilm scaping via a novel small molecule.</title>
        <authorList>
            <person name="Jeske O."/>
            <person name="Boedeker C."/>
            <person name="Wiegand S."/>
            <person name="Breitling P."/>
            <person name="Kallscheuer N."/>
            <person name="Jogler M."/>
            <person name="Rohde M."/>
            <person name="Petersen J."/>
            <person name="Medema M.H."/>
            <person name="Surup F."/>
            <person name="Jogler C."/>
        </authorList>
    </citation>
    <scope>NUCLEOTIDE SEQUENCE [LARGE SCALE GENOMIC DNA]</scope>
    <source>
        <strain evidence="1 2">Mal15</strain>
    </source>
</reference>
<keyword evidence="2" id="KW-1185">Reference proteome</keyword>
<accession>A0A5B9M4V6</accession>
<dbReference type="KEGG" id="smam:Mal15_01980"/>
<proteinExistence type="predicted"/>
<dbReference type="AlphaFoldDB" id="A0A5B9M4V6"/>
<sequence length="169" mass="18153">MAPPRAGYVHARRSLRISVSPGGAQGQGRKTGRSLTVRSSLHGSAVQRNVCVAPPRAGCVHARRSLRISVSPGGARGQGRKTGRSLTLAAGILGRLFEKGFQQIAALPASCLERFSTRRRSGTSFEKSVHLASNIGCLRADWSAMVNDSMDNNPQLEKYKWTTKPSSPN</sequence>
<dbReference type="EMBL" id="CP036264">
    <property type="protein sequence ID" value="QEF96171.1"/>
    <property type="molecule type" value="Genomic_DNA"/>
</dbReference>
<gene>
    <name evidence="1" type="ORF">Mal15_01980</name>
</gene>